<accession>A0A8G1A2L9</accession>
<dbReference type="EMBL" id="CP037968">
    <property type="protein sequence ID" value="QYZ79420.1"/>
    <property type="molecule type" value="Genomic_DNA"/>
</dbReference>
<dbReference type="Pfam" id="PF02469">
    <property type="entry name" value="Fasciclin"/>
    <property type="match status" value="1"/>
</dbReference>
<dbReference type="InterPro" id="IPR000782">
    <property type="entry name" value="FAS1_domain"/>
</dbReference>
<evidence type="ECO:0000313" key="3">
    <source>
        <dbReference type="EMBL" id="QYZ79420.1"/>
    </source>
</evidence>
<keyword evidence="4" id="KW-1185">Reference proteome</keyword>
<proteinExistence type="predicted"/>
<organism evidence="3 4">
    <name type="scientific">Methanofollis formosanus</name>
    <dbReference type="NCBI Taxonomy" id="299308"/>
    <lineage>
        <taxon>Archaea</taxon>
        <taxon>Methanobacteriati</taxon>
        <taxon>Methanobacteriota</taxon>
        <taxon>Stenosarchaea group</taxon>
        <taxon>Methanomicrobia</taxon>
        <taxon>Methanomicrobiales</taxon>
        <taxon>Methanomicrobiaceae</taxon>
        <taxon>Methanofollis</taxon>
    </lineage>
</organism>
<dbReference type="Gene3D" id="2.30.180.10">
    <property type="entry name" value="FAS1 domain"/>
    <property type="match status" value="1"/>
</dbReference>
<dbReference type="Proteomes" id="UP000826709">
    <property type="component" value="Chromosome"/>
</dbReference>
<dbReference type="GO" id="GO:0005615">
    <property type="term" value="C:extracellular space"/>
    <property type="evidence" value="ECO:0007669"/>
    <property type="project" value="TreeGrafter"/>
</dbReference>
<evidence type="ECO:0000256" key="1">
    <source>
        <dbReference type="SAM" id="MobiDB-lite"/>
    </source>
</evidence>
<sequence length="210" mass="21850">MGGFGMKKLILFCVLLCVAGVTCMAGCTQPAPSTPTPTPTPTPVETTVEETPAGVTGNETGMENETGTGAEVADTVINEMIKAGNYVAFLDYVYLTGVNEDLSGPGPYTVFAPLDEGVEEYISQDKETEMRAYPEVDLRPLVLGHIVEGTYTSADLTTPTNLTTLAGTTIEVATVDGAVTVNGIKVVTADLEAGNGVIHGIEGVILPSDF</sequence>
<dbReference type="PANTHER" id="PTHR10900">
    <property type="entry name" value="PERIOSTIN-RELATED"/>
    <property type="match status" value="1"/>
</dbReference>
<dbReference type="AlphaFoldDB" id="A0A8G1A2L9"/>
<name>A0A8G1A2L9_9EURY</name>
<dbReference type="InterPro" id="IPR050904">
    <property type="entry name" value="Adhesion/Biosynth-related"/>
</dbReference>
<dbReference type="InterPro" id="IPR036378">
    <property type="entry name" value="FAS1_dom_sf"/>
</dbReference>
<dbReference type="SUPFAM" id="SSF82153">
    <property type="entry name" value="FAS1 domain"/>
    <property type="match status" value="1"/>
</dbReference>
<evidence type="ECO:0000259" key="2">
    <source>
        <dbReference type="PROSITE" id="PS50213"/>
    </source>
</evidence>
<reference evidence="3" key="2">
    <citation type="submission" date="2019-03" db="EMBL/GenBank/DDBJ databases">
        <authorList>
            <person name="Chen S.-C."/>
            <person name="Wu S.-Y."/>
            <person name="Lai M.-C."/>
        </authorList>
    </citation>
    <scope>NUCLEOTIDE SEQUENCE</scope>
    <source>
        <strain evidence="3">ML15</strain>
    </source>
</reference>
<feature type="region of interest" description="Disordered" evidence="1">
    <location>
        <begin position="28"/>
        <end position="66"/>
    </location>
</feature>
<reference evidence="3" key="1">
    <citation type="journal article" date="2005" name="Int. J. Syst. Evol. Microbiol.">
        <title>Methanofollis formosanus sp. nov., isolated from a fish pond.</title>
        <authorList>
            <person name="Wu S.Y."/>
            <person name="Chen S.C."/>
            <person name="Lai M.C."/>
        </authorList>
    </citation>
    <scope>NUCLEOTIDE SEQUENCE</scope>
    <source>
        <strain evidence="3">ML15</strain>
    </source>
</reference>
<dbReference type="KEGG" id="mfk:E2N92_08240"/>
<dbReference type="PANTHER" id="PTHR10900:SF77">
    <property type="entry name" value="FI19380P1"/>
    <property type="match status" value="1"/>
</dbReference>
<feature type="compositionally biased region" description="Low complexity" evidence="1">
    <location>
        <begin position="43"/>
        <end position="57"/>
    </location>
</feature>
<feature type="compositionally biased region" description="Pro residues" evidence="1">
    <location>
        <begin position="32"/>
        <end position="42"/>
    </location>
</feature>
<dbReference type="PROSITE" id="PS50213">
    <property type="entry name" value="FAS1"/>
    <property type="match status" value="1"/>
</dbReference>
<evidence type="ECO:0000313" key="4">
    <source>
        <dbReference type="Proteomes" id="UP000826709"/>
    </source>
</evidence>
<gene>
    <name evidence="3" type="ORF">E2N92_08240</name>
</gene>
<dbReference type="SMART" id="SM00554">
    <property type="entry name" value="FAS1"/>
    <property type="match status" value="1"/>
</dbReference>
<feature type="domain" description="FAS1" evidence="2">
    <location>
        <begin position="73"/>
        <end position="205"/>
    </location>
</feature>
<protein>
    <submittedName>
        <fullName evidence="3">Fasciclin domain-containing protein</fullName>
    </submittedName>
</protein>